<dbReference type="AlphaFoldDB" id="A0A0U3ED93"/>
<keyword evidence="4" id="KW-1185">Reference proteome</keyword>
<dbReference type="GO" id="GO:0046872">
    <property type="term" value="F:metal ion binding"/>
    <property type="evidence" value="ECO:0007669"/>
    <property type="project" value="UniProtKB-KW"/>
</dbReference>
<name>A0A0U3ED93_9CREN</name>
<dbReference type="KEGG" id="iis:EYM_03130"/>
<evidence type="ECO:0000256" key="2">
    <source>
        <dbReference type="ARBA" id="ARBA00023239"/>
    </source>
</evidence>
<dbReference type="Pfam" id="PF01903">
    <property type="entry name" value="CbiX"/>
    <property type="match status" value="1"/>
</dbReference>
<dbReference type="SUPFAM" id="SSF53800">
    <property type="entry name" value="Chelatase"/>
    <property type="match status" value="1"/>
</dbReference>
<dbReference type="EMBL" id="CP006867">
    <property type="protein sequence ID" value="ALU12387.1"/>
    <property type="molecule type" value="Genomic_DNA"/>
</dbReference>
<evidence type="ECO:0000313" key="4">
    <source>
        <dbReference type="Proteomes" id="UP000060778"/>
    </source>
</evidence>
<accession>A0A0U3ED93</accession>
<dbReference type="OrthoDB" id="11653at2157"/>
<dbReference type="STRING" id="940295.EYM_03130"/>
<keyword evidence="2" id="KW-0456">Lyase</keyword>
<dbReference type="PANTHER" id="PTHR33542">
    <property type="entry name" value="SIROHYDROCHLORIN FERROCHELATASE, CHLOROPLASTIC"/>
    <property type="match status" value="1"/>
</dbReference>
<keyword evidence="1" id="KW-0479">Metal-binding</keyword>
<evidence type="ECO:0000256" key="1">
    <source>
        <dbReference type="ARBA" id="ARBA00022723"/>
    </source>
</evidence>
<dbReference type="CDD" id="cd03416">
    <property type="entry name" value="CbiX_SirB_N"/>
    <property type="match status" value="1"/>
</dbReference>
<evidence type="ECO:0000313" key="3">
    <source>
        <dbReference type="EMBL" id="ALU12387.1"/>
    </source>
</evidence>
<gene>
    <name evidence="3" type="ORF">EYM_03130</name>
</gene>
<dbReference type="PANTHER" id="PTHR33542:SF3">
    <property type="entry name" value="SIROHYDROCHLORIN FERROCHELATASE, CHLOROPLASTIC"/>
    <property type="match status" value="1"/>
</dbReference>
<protein>
    <recommendedName>
        <fullName evidence="5">Sirohydrochlorin cobaltochelatase</fullName>
    </recommendedName>
</protein>
<dbReference type="GO" id="GO:0016829">
    <property type="term" value="F:lyase activity"/>
    <property type="evidence" value="ECO:0007669"/>
    <property type="project" value="UniProtKB-KW"/>
</dbReference>
<dbReference type="GeneID" id="30680020"/>
<dbReference type="Gene3D" id="3.40.50.1400">
    <property type="match status" value="1"/>
</dbReference>
<evidence type="ECO:0008006" key="5">
    <source>
        <dbReference type="Google" id="ProtNLM"/>
    </source>
</evidence>
<dbReference type="InterPro" id="IPR002762">
    <property type="entry name" value="CbiX-like"/>
</dbReference>
<proteinExistence type="predicted"/>
<dbReference type="RefSeq" id="WP_075049617.1">
    <property type="nucleotide sequence ID" value="NZ_CP006867.1"/>
</dbReference>
<dbReference type="InterPro" id="IPR050963">
    <property type="entry name" value="Sirohydro_Cobaltochel/CbiX"/>
</dbReference>
<organism evidence="3 4">
    <name type="scientific">Ignicoccus islandicus DSM 13165</name>
    <dbReference type="NCBI Taxonomy" id="940295"/>
    <lineage>
        <taxon>Archaea</taxon>
        <taxon>Thermoproteota</taxon>
        <taxon>Thermoprotei</taxon>
        <taxon>Desulfurococcales</taxon>
        <taxon>Desulfurococcaceae</taxon>
        <taxon>Ignicoccus</taxon>
    </lineage>
</organism>
<reference evidence="3 4" key="1">
    <citation type="submission" date="2013-11" db="EMBL/GenBank/DDBJ databases">
        <title>Comparative genomics of Ignicoccus.</title>
        <authorList>
            <person name="Podar M."/>
        </authorList>
    </citation>
    <scope>NUCLEOTIDE SEQUENCE [LARGE SCALE GENOMIC DNA]</scope>
    <source>
        <strain evidence="3 4">DSM 13165</strain>
    </source>
</reference>
<sequence>MKILTVLLLVAHGSKNEKFNEMVLRVAMQLKRKAGKVYVGFLLGTPSVREAAEKAFAESDEVIVVPFFIAEGSHVVKDLKKEIEEVAKGSGKKVVFAKALGDHPLVVEALYQRFVEALRSSITS</sequence>
<dbReference type="Proteomes" id="UP000060778">
    <property type="component" value="Chromosome"/>
</dbReference>